<name>D9XQZ9_9ACTN</name>
<dbReference type="Proteomes" id="UP000002968">
    <property type="component" value="Unassembled WGS sequence"/>
</dbReference>
<dbReference type="HOGENOM" id="CLU_715553_0_0_11"/>
<reference evidence="2" key="1">
    <citation type="submission" date="2009-02" db="EMBL/GenBank/DDBJ databases">
        <title>Annotation of Streptomyces griseoflavus strain Tu4000.</title>
        <authorList>
            <consortium name="The Broad Institute Genome Sequencing Platform"/>
            <consortium name="Broad Institute Microbial Sequencing Center"/>
            <person name="Fischbach M."/>
            <person name="Godfrey P."/>
            <person name="Ward D."/>
            <person name="Young S."/>
            <person name="Zeng Q."/>
            <person name="Koehrsen M."/>
            <person name="Alvarado L."/>
            <person name="Berlin A.M."/>
            <person name="Bochicchio J."/>
            <person name="Borenstein D."/>
            <person name="Chapman S.B."/>
            <person name="Chen Z."/>
            <person name="Engels R."/>
            <person name="Freedman E."/>
            <person name="Gellesch M."/>
            <person name="Goldberg J."/>
            <person name="Griggs A."/>
            <person name="Gujja S."/>
            <person name="Heilman E.R."/>
            <person name="Heiman D.I."/>
            <person name="Hepburn T.A."/>
            <person name="Howarth C."/>
            <person name="Jen D."/>
            <person name="Larson L."/>
            <person name="Lewis B."/>
            <person name="Mehta T."/>
            <person name="Park D."/>
            <person name="Pearson M."/>
            <person name="Richards J."/>
            <person name="Roberts A."/>
            <person name="Saif S."/>
            <person name="Shea T.D."/>
            <person name="Shenoy N."/>
            <person name="Sisk P."/>
            <person name="Stolte C."/>
            <person name="Sykes S.N."/>
            <person name="Thomson T."/>
            <person name="Walk T."/>
            <person name="White J."/>
            <person name="Yandava C."/>
            <person name="Straight P."/>
            <person name="Clardy J."/>
            <person name="Hung D."/>
            <person name="Kolter R."/>
            <person name="Mekalanos J."/>
            <person name="Walker S."/>
            <person name="Walsh C.T."/>
            <person name="Wieland-Brown L.C."/>
            <person name="Haas B."/>
            <person name="Nusbaum C."/>
            <person name="Birren B."/>
        </authorList>
    </citation>
    <scope>NUCLEOTIDE SEQUENCE [LARGE SCALE GENOMIC DNA]</scope>
    <source>
        <strain evidence="2">Tu4000</strain>
    </source>
</reference>
<evidence type="ECO:0000313" key="2">
    <source>
        <dbReference type="EMBL" id="EFL40512.1"/>
    </source>
</evidence>
<keyword evidence="3" id="KW-1185">Reference proteome</keyword>
<feature type="region of interest" description="Disordered" evidence="1">
    <location>
        <begin position="1"/>
        <end position="63"/>
    </location>
</feature>
<evidence type="ECO:0000313" key="3">
    <source>
        <dbReference type="Proteomes" id="UP000002968"/>
    </source>
</evidence>
<proteinExistence type="predicted"/>
<dbReference type="AlphaFoldDB" id="D9XQZ9"/>
<feature type="compositionally biased region" description="Low complexity" evidence="1">
    <location>
        <begin position="18"/>
        <end position="37"/>
    </location>
</feature>
<evidence type="ECO:0000256" key="1">
    <source>
        <dbReference type="SAM" id="MobiDB-lite"/>
    </source>
</evidence>
<feature type="region of interest" description="Disordered" evidence="1">
    <location>
        <begin position="208"/>
        <end position="260"/>
    </location>
</feature>
<organism evidence="2 3">
    <name type="scientific">Streptomyces griseoflavus Tu4000</name>
    <dbReference type="NCBI Taxonomy" id="467200"/>
    <lineage>
        <taxon>Bacteria</taxon>
        <taxon>Bacillati</taxon>
        <taxon>Actinomycetota</taxon>
        <taxon>Actinomycetes</taxon>
        <taxon>Kitasatosporales</taxon>
        <taxon>Streptomycetaceae</taxon>
        <taxon>Streptomyces</taxon>
    </lineage>
</organism>
<protein>
    <submittedName>
        <fullName evidence="2">PE-PGRS family protein</fullName>
    </submittedName>
</protein>
<accession>D9XQZ9</accession>
<sequence>MQGAALGVRGHDHVDRLGPPVDGPVHVGHPAGPQQRQQRAEAEVAGDPGRVPEGDGRRRPAGLGHAVVEALGAADDDGAPVGLDDLDLDRLLARHLDGLGVPGGPPPRPVRTERLHPGAGPPQPLAVEVLVVGHGVGDGPGDRAGVAEVGDAGDARHSKADHVELRAGQTDLLVDARVLDEAVRVTGDDRVPGDRAVPGDQPAVAARGAGAVRGEQADGVRAEPAGDVLAPELGGEAGEEDVGGEPHRERGPGLPAAGDEARTGEFGGVGGAQPFVHAGHVRPYPLRRPGVGPLQLVPAAAGRVGQAGTADEAVPGERLGAEEGRRGALGAVPFDLELPGPVERGDPALDVREPVRVVRAQMGDAPGIPEDLADHCTLISHQVRLP</sequence>
<gene>
    <name evidence="2" type="ORF">SSRG_03316</name>
</gene>
<dbReference type="EMBL" id="GG657758">
    <property type="protein sequence ID" value="EFL40512.1"/>
    <property type="molecule type" value="Genomic_DNA"/>
</dbReference>